<dbReference type="Proteomes" id="UP000626026">
    <property type="component" value="Unassembled WGS sequence"/>
</dbReference>
<evidence type="ECO:0000313" key="3">
    <source>
        <dbReference type="Proteomes" id="UP000626026"/>
    </source>
</evidence>
<dbReference type="InterPro" id="IPR025282">
    <property type="entry name" value="DUF4214"/>
</dbReference>
<proteinExistence type="predicted"/>
<dbReference type="Gene3D" id="1.10.3130.20">
    <property type="entry name" value="Phycobilisome linker domain"/>
    <property type="match status" value="2"/>
</dbReference>
<reference evidence="2 3" key="1">
    <citation type="journal article" date="2013" name="Int. J. Syst. Evol. Microbiol.">
        <title>Roseomonas aerophila sp. nov., isolated from air.</title>
        <authorList>
            <person name="Kim S.J."/>
            <person name="Weon H.Y."/>
            <person name="Ahn J.H."/>
            <person name="Hong S.B."/>
            <person name="Seok S.J."/>
            <person name="Whang K.S."/>
            <person name="Kwon S.W."/>
        </authorList>
    </citation>
    <scope>NUCLEOTIDE SEQUENCE [LARGE SCALE GENOMIC DNA]</scope>
    <source>
        <strain evidence="2 3">NBRC 108923</strain>
    </source>
</reference>
<comment type="caution">
    <text evidence="2">The sequence shown here is derived from an EMBL/GenBank/DDBJ whole genome shotgun (WGS) entry which is preliminary data.</text>
</comment>
<gene>
    <name evidence="2" type="ORF">IBL26_10515</name>
</gene>
<sequence length="335" mass="35379">MAVNVPRYQTPGAPGVLLGSDGNDNYQGGAGYDVAQIDAGRRGSIVTDGPNGPTSVLSTAGLDSLNSVETLLFIDGREVYNPEDHAAQVSRLYDIVLGREADQGGLNFSINWMDDGASMSTIASSFLNSGEFTGKFGQGLTNAQFVNVLYENMRGAEGSANEVSFWTAQLDNGSLSLGDVATHFANSAEGLAANSATLAAGIWDRDESAISIANLYDAAFDRLPDEGGLATWVNEIHSNGTSMGDIAKYFYSSGEAQTKYAPLSDMDFVNTIYQNALDRDADAGGMATWTSELASGNLSRADVILFISDSPEHQALTADLFQSENPLNYGVSVIA</sequence>
<protein>
    <submittedName>
        <fullName evidence="2">DUF4214 domain-containing protein</fullName>
    </submittedName>
</protein>
<dbReference type="InterPro" id="IPR038255">
    <property type="entry name" value="PBS_linker_sf"/>
</dbReference>
<dbReference type="EMBL" id="JACTVA010000015">
    <property type="protein sequence ID" value="MBC9207269.1"/>
    <property type="molecule type" value="Genomic_DNA"/>
</dbReference>
<evidence type="ECO:0000313" key="2">
    <source>
        <dbReference type="EMBL" id="MBC9207269.1"/>
    </source>
</evidence>
<feature type="domain" description="DUF4214" evidence="1">
    <location>
        <begin position="123"/>
        <end position="190"/>
    </location>
</feature>
<accession>A0ABR7RL63</accession>
<feature type="domain" description="DUF4214" evidence="1">
    <location>
        <begin position="247"/>
        <end position="316"/>
    </location>
</feature>
<evidence type="ECO:0000259" key="1">
    <source>
        <dbReference type="Pfam" id="PF13946"/>
    </source>
</evidence>
<dbReference type="RefSeq" id="WP_187784438.1">
    <property type="nucleotide sequence ID" value="NZ_JACTVA010000015.1"/>
</dbReference>
<keyword evidence="3" id="KW-1185">Reference proteome</keyword>
<organism evidence="2 3">
    <name type="scientific">Teichococcus aerophilus</name>
    <dbReference type="NCBI Taxonomy" id="1224513"/>
    <lineage>
        <taxon>Bacteria</taxon>
        <taxon>Pseudomonadati</taxon>
        <taxon>Pseudomonadota</taxon>
        <taxon>Alphaproteobacteria</taxon>
        <taxon>Acetobacterales</taxon>
        <taxon>Roseomonadaceae</taxon>
        <taxon>Roseomonas</taxon>
    </lineage>
</organism>
<dbReference type="Pfam" id="PF13946">
    <property type="entry name" value="DUF4214"/>
    <property type="match status" value="2"/>
</dbReference>
<name>A0ABR7RL63_9PROT</name>